<dbReference type="Gene3D" id="1.10.443.10">
    <property type="entry name" value="Intergrase catalytic core"/>
    <property type="match status" value="1"/>
</dbReference>
<keyword evidence="3" id="KW-0233">DNA recombination</keyword>
<dbReference type="AlphaFoldDB" id="A0A5M9GPY0"/>
<dbReference type="InterPro" id="IPR013762">
    <property type="entry name" value="Integrase-like_cat_sf"/>
</dbReference>
<dbReference type="PROSITE" id="PS51898">
    <property type="entry name" value="TYR_RECOMBINASE"/>
    <property type="match status" value="1"/>
</dbReference>
<name>A0A5M9GPY0_9SPHI</name>
<organism evidence="5 6">
    <name type="scientific">Arcticibacter tournemirensis</name>
    <dbReference type="NCBI Taxonomy" id="699437"/>
    <lineage>
        <taxon>Bacteria</taxon>
        <taxon>Pseudomonadati</taxon>
        <taxon>Bacteroidota</taxon>
        <taxon>Sphingobacteriia</taxon>
        <taxon>Sphingobacteriales</taxon>
        <taxon>Sphingobacteriaceae</taxon>
        <taxon>Arcticibacter</taxon>
    </lineage>
</organism>
<sequence>MKTQSFGVHFTIRADKIKDGKAPVYACVTVSKKRSYIALKQTIDVKNWDNARGILRGNREEVKKVNNYLQEVRVAIATCFQQLQLKGKMVSADAIKNAFLGTAEEVYTLKTLIDYHNETAVSSLKWSTLKHYYVTQRYLEKFLQEKFKAKDLYLTELNYKFINDFETFLRNHQPKDHQKPLNNNGIMKHLIRLKKMVHLAVRLEWITKDPFINYKMKILKVTREHLSAHELSMIETKKFPVERIDMVRDLFVFCCYTGLAYVDVIKLTPDNIVEMDKGEFWVRTFRQKTEAPVNMPLLPKAMEIIRKYKGNIRSEASGTIFPVISNQKVNAYLKEIADLCGIKKNITFHLARHTFATTVTLSNGVPIETVSRMLGHTKIATTQIYAKVLEKKISEDMAALKKKLAC</sequence>
<keyword evidence="6" id="KW-1185">Reference proteome</keyword>
<comment type="similarity">
    <text evidence="1">Belongs to the 'phage' integrase family.</text>
</comment>
<evidence type="ECO:0000256" key="2">
    <source>
        <dbReference type="ARBA" id="ARBA00023125"/>
    </source>
</evidence>
<evidence type="ECO:0000313" key="5">
    <source>
        <dbReference type="EMBL" id="KAA8474838.1"/>
    </source>
</evidence>
<dbReference type="InterPro" id="IPR050090">
    <property type="entry name" value="Tyrosine_recombinase_XerCD"/>
</dbReference>
<proteinExistence type="inferred from homology"/>
<accession>A0A5M9GPY0</accession>
<dbReference type="OrthoDB" id="892893at2"/>
<dbReference type="Pfam" id="PF17293">
    <property type="entry name" value="Arm-DNA-bind_5"/>
    <property type="match status" value="1"/>
</dbReference>
<dbReference type="InterPro" id="IPR011010">
    <property type="entry name" value="DNA_brk_join_enz"/>
</dbReference>
<dbReference type="GO" id="GO:0003677">
    <property type="term" value="F:DNA binding"/>
    <property type="evidence" value="ECO:0007669"/>
    <property type="project" value="UniProtKB-KW"/>
</dbReference>
<dbReference type="InterPro" id="IPR002104">
    <property type="entry name" value="Integrase_catalytic"/>
</dbReference>
<evidence type="ECO:0000313" key="6">
    <source>
        <dbReference type="Proteomes" id="UP000322918"/>
    </source>
</evidence>
<reference evidence="5 6" key="1">
    <citation type="submission" date="2019-09" db="EMBL/GenBank/DDBJ databases">
        <title>Pararcticibacter amylolyticus gen. nov., sp. nov., isolated from a rottenly hemp rope, and reclassification of Pedobacter tournemirensis as Pararcticibacter tournemirensis comb. nov.</title>
        <authorList>
            <person name="Cai Y."/>
        </authorList>
    </citation>
    <scope>NUCLEOTIDE SEQUENCE [LARGE SCALE GENOMIC DNA]</scope>
    <source>
        <strain evidence="5 6">TF5-37.2-LB10</strain>
    </source>
</reference>
<dbReference type="PANTHER" id="PTHR30349:SF64">
    <property type="entry name" value="PROPHAGE INTEGRASE INTD-RELATED"/>
    <property type="match status" value="1"/>
</dbReference>
<gene>
    <name evidence="5" type="ORF">F1649_21945</name>
</gene>
<dbReference type="InterPro" id="IPR035386">
    <property type="entry name" value="Arm-DNA-bind_5"/>
</dbReference>
<dbReference type="SUPFAM" id="SSF56349">
    <property type="entry name" value="DNA breaking-rejoining enzymes"/>
    <property type="match status" value="1"/>
</dbReference>
<dbReference type="RefSeq" id="WP_141814218.1">
    <property type="nucleotide sequence ID" value="NZ_VFPL01000001.1"/>
</dbReference>
<dbReference type="GO" id="GO:0006310">
    <property type="term" value="P:DNA recombination"/>
    <property type="evidence" value="ECO:0007669"/>
    <property type="project" value="UniProtKB-KW"/>
</dbReference>
<dbReference type="GO" id="GO:0015074">
    <property type="term" value="P:DNA integration"/>
    <property type="evidence" value="ECO:0007669"/>
    <property type="project" value="InterPro"/>
</dbReference>
<protein>
    <submittedName>
        <fullName evidence="5">Site-specific integrase</fullName>
    </submittedName>
</protein>
<evidence type="ECO:0000259" key="4">
    <source>
        <dbReference type="PROSITE" id="PS51898"/>
    </source>
</evidence>
<dbReference type="Proteomes" id="UP000322918">
    <property type="component" value="Unassembled WGS sequence"/>
</dbReference>
<dbReference type="Pfam" id="PF13102">
    <property type="entry name" value="Phage_int_SAM_5"/>
    <property type="match status" value="1"/>
</dbReference>
<dbReference type="InterPro" id="IPR010998">
    <property type="entry name" value="Integrase_recombinase_N"/>
</dbReference>
<dbReference type="Gene3D" id="1.10.150.130">
    <property type="match status" value="1"/>
</dbReference>
<dbReference type="Pfam" id="PF00589">
    <property type="entry name" value="Phage_integrase"/>
    <property type="match status" value="1"/>
</dbReference>
<dbReference type="InterPro" id="IPR025269">
    <property type="entry name" value="SAM-like_dom"/>
</dbReference>
<comment type="caution">
    <text evidence="5">The sequence shown here is derived from an EMBL/GenBank/DDBJ whole genome shotgun (WGS) entry which is preliminary data.</text>
</comment>
<dbReference type="EMBL" id="VWNE01000057">
    <property type="protein sequence ID" value="KAA8474838.1"/>
    <property type="molecule type" value="Genomic_DNA"/>
</dbReference>
<evidence type="ECO:0000256" key="1">
    <source>
        <dbReference type="ARBA" id="ARBA00008857"/>
    </source>
</evidence>
<keyword evidence="2" id="KW-0238">DNA-binding</keyword>
<feature type="domain" description="Tyr recombinase" evidence="4">
    <location>
        <begin position="226"/>
        <end position="398"/>
    </location>
</feature>
<evidence type="ECO:0000256" key="3">
    <source>
        <dbReference type="ARBA" id="ARBA00023172"/>
    </source>
</evidence>
<dbReference type="CDD" id="cd01185">
    <property type="entry name" value="INTN1_C_like"/>
    <property type="match status" value="1"/>
</dbReference>
<dbReference type="PANTHER" id="PTHR30349">
    <property type="entry name" value="PHAGE INTEGRASE-RELATED"/>
    <property type="match status" value="1"/>
</dbReference>